<proteinExistence type="predicted"/>
<dbReference type="Pfam" id="PF18911">
    <property type="entry name" value="PKD_4"/>
    <property type="match status" value="1"/>
</dbReference>
<evidence type="ECO:0000256" key="1">
    <source>
        <dbReference type="SAM" id="MobiDB-lite"/>
    </source>
</evidence>
<sequence>MLRTAGSLAGAGVIGSTGALADRGGATDADTKAAANPIGYVDIPGTVAEGVVGTSGDVAYVAIDRGFVSVDISDPQNPTEIARRTDTGMSEILDVKEAGDRLIAVGPGNVGSPSGMGYYDVSDPANPELIEWYETSYTIHNSFLTEDIAFLINNGTADIHLIDVSTDNPSEITSWGIQASILHDIWYQDDILYMSYWDDGTVMLDVSTPSNPSMIGKVRDGSSRSPNNDHYVTLNDEGTVLAIGKEQLNYNPLGVELWDVSDKTDTQFLAEIEPPSVGNERTSHNLDIQNGHMYTSFYDAGVFVHDIGDPASPEEVYSWRGDGASFWTAEVAVPGEFFIGTDEAVSGGNGRLYTFPDPANGGGNESPSAAFDVSPSSPAPGETVSFDASASTDPDGSITGYEWDLGDGTTTSGQTVEHSYDTAGEYSVELTVTDDGGSTDSTTQPVTVGDAGGGECVDASNWPAGSGYSGYEYIEQIDVDGQVVESSDTEGYYDFTCPDVVTVQSGGSFDLSLAWNDNGYDGHYANVYVDWEQNQDFSSAQETVIFENADDDSSAVTATVPVPDDAPTGSTLARIRLSFNGFDGPTATGEYGEVNDVTIVVE</sequence>
<dbReference type="CDD" id="cd00146">
    <property type="entry name" value="PKD"/>
    <property type="match status" value="1"/>
</dbReference>
<accession>M0BUE6</accession>
<evidence type="ECO:0000259" key="2">
    <source>
        <dbReference type="PROSITE" id="PS50093"/>
    </source>
</evidence>
<protein>
    <submittedName>
        <fullName evidence="3">LVIVD repeat-containing protein</fullName>
    </submittedName>
</protein>
<dbReference type="SMART" id="SM00089">
    <property type="entry name" value="PKD"/>
    <property type="match status" value="1"/>
</dbReference>
<dbReference type="InterPro" id="IPR000601">
    <property type="entry name" value="PKD_dom"/>
</dbReference>
<dbReference type="Pfam" id="PF20009">
    <property type="entry name" value="GEVED"/>
    <property type="match status" value="1"/>
</dbReference>
<dbReference type="Proteomes" id="UP000011560">
    <property type="component" value="Unassembled WGS sequence"/>
</dbReference>
<organism evidence="3 4">
    <name type="scientific">Halovivax asiaticus JCM 14624</name>
    <dbReference type="NCBI Taxonomy" id="1227490"/>
    <lineage>
        <taxon>Archaea</taxon>
        <taxon>Methanobacteriati</taxon>
        <taxon>Methanobacteriota</taxon>
        <taxon>Stenosarchaea group</taxon>
        <taxon>Halobacteria</taxon>
        <taxon>Halobacteriales</taxon>
        <taxon>Natrialbaceae</taxon>
        <taxon>Halovivax</taxon>
    </lineage>
</organism>
<dbReference type="InterPro" id="IPR045474">
    <property type="entry name" value="GEVED"/>
</dbReference>
<keyword evidence="4" id="KW-1185">Reference proteome</keyword>
<dbReference type="STRING" id="1227490.C479_02841"/>
<dbReference type="EMBL" id="AOIQ01000006">
    <property type="protein sequence ID" value="ELZ13747.1"/>
    <property type="molecule type" value="Genomic_DNA"/>
</dbReference>
<dbReference type="PATRIC" id="fig|1227490.4.peg.576"/>
<name>M0BUE6_9EURY</name>
<dbReference type="InterPro" id="IPR013783">
    <property type="entry name" value="Ig-like_fold"/>
</dbReference>
<dbReference type="AlphaFoldDB" id="M0BUE6"/>
<evidence type="ECO:0000313" key="3">
    <source>
        <dbReference type="EMBL" id="ELZ13747.1"/>
    </source>
</evidence>
<evidence type="ECO:0000313" key="4">
    <source>
        <dbReference type="Proteomes" id="UP000011560"/>
    </source>
</evidence>
<dbReference type="Gene3D" id="2.60.40.10">
    <property type="entry name" value="Immunoglobulins"/>
    <property type="match status" value="1"/>
</dbReference>
<feature type="region of interest" description="Disordered" evidence="1">
    <location>
        <begin position="355"/>
        <end position="414"/>
    </location>
</feature>
<dbReference type="SUPFAM" id="SSF49299">
    <property type="entry name" value="PKD domain"/>
    <property type="match status" value="1"/>
</dbReference>
<feature type="domain" description="PKD" evidence="2">
    <location>
        <begin position="367"/>
        <end position="448"/>
    </location>
</feature>
<dbReference type="InterPro" id="IPR022409">
    <property type="entry name" value="PKD/Chitinase_dom"/>
</dbReference>
<reference evidence="3 4" key="1">
    <citation type="journal article" date="2014" name="PLoS Genet.">
        <title>Phylogenetically driven sequencing of extremely halophilic archaea reveals strategies for static and dynamic osmo-response.</title>
        <authorList>
            <person name="Becker E.A."/>
            <person name="Seitzer P.M."/>
            <person name="Tritt A."/>
            <person name="Larsen D."/>
            <person name="Krusor M."/>
            <person name="Yao A.I."/>
            <person name="Wu D."/>
            <person name="Madern D."/>
            <person name="Eisen J.A."/>
            <person name="Darling A.E."/>
            <person name="Facciotti M.T."/>
        </authorList>
    </citation>
    <scope>NUCLEOTIDE SEQUENCE [LARGE SCALE GENOMIC DNA]</scope>
    <source>
        <strain evidence="3 4">JCM 14624</strain>
    </source>
</reference>
<comment type="caution">
    <text evidence="3">The sequence shown here is derived from an EMBL/GenBank/DDBJ whole genome shotgun (WGS) entry which is preliminary data.</text>
</comment>
<dbReference type="InterPro" id="IPR013211">
    <property type="entry name" value="LVIVD"/>
</dbReference>
<gene>
    <name evidence="3" type="ORF">C479_02841</name>
</gene>
<dbReference type="Pfam" id="PF08309">
    <property type="entry name" value="LVIVD"/>
    <property type="match status" value="2"/>
</dbReference>
<dbReference type="InterPro" id="IPR035986">
    <property type="entry name" value="PKD_dom_sf"/>
</dbReference>
<dbReference type="PROSITE" id="PS50093">
    <property type="entry name" value="PKD"/>
    <property type="match status" value="1"/>
</dbReference>